<comment type="caution">
    <text evidence="2">The sequence shown here is derived from an EMBL/GenBank/DDBJ whole genome shotgun (WGS) entry which is preliminary data.</text>
</comment>
<dbReference type="Pfam" id="PF18735">
    <property type="entry name" value="HEPN_RiboL-PSP"/>
    <property type="match status" value="1"/>
</dbReference>
<dbReference type="EMBL" id="JARJLO010000035">
    <property type="protein sequence ID" value="MDF3869390.1"/>
    <property type="molecule type" value="Genomic_DNA"/>
</dbReference>
<dbReference type="Proteomes" id="UP000442695">
    <property type="component" value="Unassembled WGS sequence"/>
</dbReference>
<dbReference type="AlphaFoldDB" id="A0A7V8EAR7"/>
<proteinExistence type="predicted"/>
<evidence type="ECO:0000313" key="4">
    <source>
        <dbReference type="Proteomes" id="UP000442695"/>
    </source>
</evidence>
<name>A0A7V8EAR7_PSEPU</name>
<dbReference type="EMBL" id="WOWR01000061">
    <property type="protein sequence ID" value="KAF0251378.1"/>
    <property type="molecule type" value="Genomic_DNA"/>
</dbReference>
<sequence>MTSPLTGLQRIDAMPSNARKALTDNLTDVTRLLELHAEAGGDGPGRRRGLEVLNKSAIVLLTSYWESYCEDIAEEAIEHIVKHAKSADALPKTMRKLIAKELKEDKNDLAVWLLADDCWRQLLSARLEQFKVARNWNFNTPKPAQVDELFLDGLGIEKISDSWTWEKTAAATARTKLKTFVELRGAIAHRGKGDKSVKKADVTNYLELIKRLAAKTGGKVNTHCKSITGKALYTKTPNAMLTE</sequence>
<accession>A0A7V8EAR7</accession>
<gene>
    <name evidence="2" type="ORF">GN299_28760</name>
    <name evidence="3" type="ORF">P3W50_02790</name>
</gene>
<evidence type="ECO:0000313" key="3">
    <source>
        <dbReference type="EMBL" id="MDF3869390.1"/>
    </source>
</evidence>
<protein>
    <submittedName>
        <fullName evidence="3">MAE_28990/MAE_18760 family HEPN-like nuclease</fullName>
    </submittedName>
</protein>
<feature type="domain" description="RiboL-PSP-HEPN" evidence="1">
    <location>
        <begin position="26"/>
        <end position="215"/>
    </location>
</feature>
<dbReference type="RefSeq" id="WP_156859774.1">
    <property type="nucleotide sequence ID" value="NZ_BQII01000084.1"/>
</dbReference>
<reference evidence="3" key="2">
    <citation type="submission" date="2023-03" db="EMBL/GenBank/DDBJ databases">
        <title>Draft assemblies of triclosan tolerant bacteria isolated from returned activated sludge.</title>
        <authorList>
            <person name="Van Hamelsveld S."/>
        </authorList>
    </citation>
    <scope>NUCLEOTIDE SEQUENCE</scope>
    <source>
        <strain evidence="3">GW210012_S60</strain>
    </source>
</reference>
<reference evidence="2 4" key="1">
    <citation type="submission" date="2019-12" db="EMBL/GenBank/DDBJ databases">
        <authorList>
            <person name="Woiski C."/>
        </authorList>
    </citation>
    <scope>NUCLEOTIDE SEQUENCE [LARGE SCALE GENOMIC DNA]</scope>
    <source>
        <strain evidence="2 4">BOE100</strain>
    </source>
</reference>
<dbReference type="InterPro" id="IPR041519">
    <property type="entry name" value="HEPN_RiboL-PSP"/>
</dbReference>
<dbReference type="Proteomes" id="UP001217741">
    <property type="component" value="Unassembled WGS sequence"/>
</dbReference>
<evidence type="ECO:0000259" key="1">
    <source>
        <dbReference type="Pfam" id="PF18735"/>
    </source>
</evidence>
<organism evidence="2 4">
    <name type="scientific">Pseudomonas putida</name>
    <name type="common">Arthrobacter siderocapsulatus</name>
    <dbReference type="NCBI Taxonomy" id="303"/>
    <lineage>
        <taxon>Bacteria</taxon>
        <taxon>Pseudomonadati</taxon>
        <taxon>Pseudomonadota</taxon>
        <taxon>Gammaproteobacteria</taxon>
        <taxon>Pseudomonadales</taxon>
        <taxon>Pseudomonadaceae</taxon>
        <taxon>Pseudomonas</taxon>
    </lineage>
</organism>
<evidence type="ECO:0000313" key="2">
    <source>
        <dbReference type="EMBL" id="KAF0251378.1"/>
    </source>
</evidence>